<name>A0A1R3L2Z2_9ROSI</name>
<protein>
    <submittedName>
        <fullName evidence="2">Uncharacterized protein</fullName>
    </submittedName>
</protein>
<comment type="caution">
    <text evidence="2">The sequence shown here is derived from an EMBL/GenBank/DDBJ whole genome shotgun (WGS) entry which is preliminary data.</text>
</comment>
<evidence type="ECO:0000256" key="1">
    <source>
        <dbReference type="SAM" id="MobiDB-lite"/>
    </source>
</evidence>
<accession>A0A1R3L2Z2</accession>
<dbReference type="AlphaFoldDB" id="A0A1R3L2Z2"/>
<sequence length="445" mass="47915">MANVILEGAQGFARSRTRSARSQPALQRQPVTDPGQQTAQGGGRGRHRVGRALLPGRQPLLQLGAQRGRSQMQHQLGVEQQRARIQIEAAEQRLLLPHQDQLGVQTERLPLQFRQRYALPYQPGTVTAVGAVHQRHIRAGQGVGQDVNAHPRLPLLPEPAAQPPGQDEIRGDQTQGALVVGQLAPEQACGGGSRHQPLAGSIKPHFCLSAMPAQGNGFGIEQAGRQVVDGRHLRLVHRQQKVVHHLHLGPLQRAPQQTADRVAPAAAPELIETLLGLLAERAATGKIQIDELGRPTEPEVTVPNVATADHRLTAIHQQQLVVHAVIDAAKAEQPFQQQGQWPPAAQPEGIEQAHLDTRLMGHHLQEAVVAGIEVIDKQLHPHPAPGGMQQLRQQQLAAAVLLPAVVLGLDPASGTADQLAAQFECQLGLVYQGEFSGDHGVIRLS</sequence>
<feature type="region of interest" description="Disordered" evidence="1">
    <location>
        <begin position="1"/>
        <end position="49"/>
    </location>
</feature>
<reference evidence="3" key="1">
    <citation type="submission" date="2013-09" db="EMBL/GenBank/DDBJ databases">
        <title>Corchorus olitorius genome sequencing.</title>
        <authorList>
            <person name="Alam M."/>
            <person name="Haque M.S."/>
            <person name="Islam M.S."/>
            <person name="Emdad E.M."/>
            <person name="Islam M.M."/>
            <person name="Ahmed B."/>
            <person name="Halim A."/>
            <person name="Hossen Q.M.M."/>
            <person name="Hossain M.Z."/>
            <person name="Ahmed R."/>
            <person name="Khan M.M."/>
            <person name="Islam R."/>
            <person name="Rashid M.M."/>
            <person name="Khan S.A."/>
            <person name="Rahman M.S."/>
            <person name="Alam M."/>
            <person name="Yahiya A.S."/>
            <person name="Khan M.S."/>
            <person name="Azam M.S."/>
            <person name="Haque T."/>
            <person name="Lashkar M.Z.H."/>
            <person name="Akhand A.I."/>
            <person name="Morshed G."/>
            <person name="Roy S."/>
            <person name="Uddin K.S."/>
            <person name="Rabeya T."/>
            <person name="Hossain A.S."/>
            <person name="Chowdhury A."/>
            <person name="Snigdha A.R."/>
            <person name="Mortoza M.S."/>
            <person name="Matin S.A."/>
            <person name="Hoque S.M.E."/>
            <person name="Islam M.K."/>
            <person name="Roy D.K."/>
            <person name="Haider R."/>
            <person name="Moosa M.M."/>
            <person name="Elias S.M."/>
            <person name="Hasan A.M."/>
            <person name="Jahan S."/>
            <person name="Shafiuddin M."/>
            <person name="Mahmood N."/>
            <person name="Shommy N.S."/>
        </authorList>
    </citation>
    <scope>NUCLEOTIDE SEQUENCE [LARGE SCALE GENOMIC DNA]</scope>
    <source>
        <strain evidence="3">cv. O-4</strain>
    </source>
</reference>
<feature type="compositionally biased region" description="Polar residues" evidence="1">
    <location>
        <begin position="20"/>
        <end position="30"/>
    </location>
</feature>
<dbReference type="EMBL" id="AWUE01003517">
    <property type="protein sequence ID" value="OMP13701.1"/>
    <property type="molecule type" value="Genomic_DNA"/>
</dbReference>
<keyword evidence="3" id="KW-1185">Reference proteome</keyword>
<evidence type="ECO:0000313" key="3">
    <source>
        <dbReference type="Proteomes" id="UP000187203"/>
    </source>
</evidence>
<organism evidence="2 3">
    <name type="scientific">Corchorus olitorius</name>
    <dbReference type="NCBI Taxonomy" id="93759"/>
    <lineage>
        <taxon>Eukaryota</taxon>
        <taxon>Viridiplantae</taxon>
        <taxon>Streptophyta</taxon>
        <taxon>Embryophyta</taxon>
        <taxon>Tracheophyta</taxon>
        <taxon>Spermatophyta</taxon>
        <taxon>Magnoliopsida</taxon>
        <taxon>eudicotyledons</taxon>
        <taxon>Gunneridae</taxon>
        <taxon>Pentapetalae</taxon>
        <taxon>rosids</taxon>
        <taxon>malvids</taxon>
        <taxon>Malvales</taxon>
        <taxon>Malvaceae</taxon>
        <taxon>Grewioideae</taxon>
        <taxon>Apeibeae</taxon>
        <taxon>Corchorus</taxon>
    </lineage>
</organism>
<proteinExistence type="predicted"/>
<gene>
    <name evidence="2" type="ORF">COLO4_01126</name>
</gene>
<dbReference type="Proteomes" id="UP000187203">
    <property type="component" value="Unassembled WGS sequence"/>
</dbReference>
<evidence type="ECO:0000313" key="2">
    <source>
        <dbReference type="EMBL" id="OMP13701.1"/>
    </source>
</evidence>